<keyword evidence="2" id="KW-1185">Reference proteome</keyword>
<sequence>MVESAKLIVEAPLNDANNSMAGIAVFSVRVKAFIKIPMKNN</sequence>
<reference evidence="1 2" key="1">
    <citation type="submission" date="2016-04" db="EMBL/GenBank/DDBJ databases">
        <authorList>
            <person name="Mornico D."/>
        </authorList>
    </citation>
    <scope>NUCLEOTIDE SEQUENCE [LARGE SCALE GENOMIC DNA]</scope>
    <source>
        <strain evidence="1 2">A121</strain>
    </source>
</reference>
<accession>A0ABY0JKW3</accession>
<evidence type="ECO:0000313" key="2">
    <source>
        <dbReference type="Proteomes" id="UP000195338"/>
    </source>
</evidence>
<gene>
    <name evidence="1" type="ORF">BN4901_0273</name>
</gene>
<dbReference type="EMBL" id="FLUX01000006">
    <property type="protein sequence ID" value="SBW23541.1"/>
    <property type="molecule type" value="Genomic_DNA"/>
</dbReference>
<protein>
    <submittedName>
        <fullName evidence="1">Uncharacterized protein</fullName>
    </submittedName>
</protein>
<dbReference type="Proteomes" id="UP000195338">
    <property type="component" value="Unassembled WGS sequence"/>
</dbReference>
<name>A0ABY0JKW3_9ENTR</name>
<comment type="caution">
    <text evidence="1">The sequence shown here is derived from an EMBL/GenBank/DDBJ whole genome shotgun (WGS) entry which is preliminary data.</text>
</comment>
<organism evidence="1 2">
    <name type="scientific">Citrobacter europaeus</name>
    <dbReference type="NCBI Taxonomy" id="1914243"/>
    <lineage>
        <taxon>Bacteria</taxon>
        <taxon>Pseudomonadati</taxon>
        <taxon>Pseudomonadota</taxon>
        <taxon>Gammaproteobacteria</taxon>
        <taxon>Enterobacterales</taxon>
        <taxon>Enterobacteriaceae</taxon>
        <taxon>Citrobacter</taxon>
    </lineage>
</organism>
<evidence type="ECO:0000313" key="1">
    <source>
        <dbReference type="EMBL" id="SBW23541.1"/>
    </source>
</evidence>
<proteinExistence type="predicted"/>